<evidence type="ECO:0000313" key="5">
    <source>
        <dbReference type="Proteomes" id="UP000482671"/>
    </source>
</evidence>
<dbReference type="Proteomes" id="UP000482671">
    <property type="component" value="Unassembled WGS sequence"/>
</dbReference>
<dbReference type="Gene3D" id="3.40.50.720">
    <property type="entry name" value="NAD(P)-binding Rossmann-like Domain"/>
    <property type="match status" value="1"/>
</dbReference>
<dbReference type="InterPro" id="IPR050177">
    <property type="entry name" value="Lipid_A_modif_metabolic_enz"/>
</dbReference>
<organism evidence="3 4">
    <name type="scientific">Parabacteroides merdae</name>
    <dbReference type="NCBI Taxonomy" id="46503"/>
    <lineage>
        <taxon>Bacteria</taxon>
        <taxon>Pseudomonadati</taxon>
        <taxon>Bacteroidota</taxon>
        <taxon>Bacteroidia</taxon>
        <taxon>Bacteroidales</taxon>
        <taxon>Tannerellaceae</taxon>
        <taxon>Parabacteroides</taxon>
    </lineage>
</organism>
<proteinExistence type="predicted"/>
<dbReference type="EMBL" id="QSII01000015">
    <property type="protein sequence ID" value="RHC84131.1"/>
    <property type="molecule type" value="Genomic_DNA"/>
</dbReference>
<sequence length="287" mass="32572">MNICIIGKNSYIGNHIDKWLSARGHEVFQLDVLTEDWYSFDYSEYDVVIQVAGIVHRPDCNDVALYKRVNTDMPIEIAKLFKRSHSKRKTFVFLSTMAVFGISKRLSKNVITADTLVDPIGLYGKSKQAAEVGLLKLQDDYFDVIVVRPPNVYGKGCKGGYIFGFVKVVKKLPVIPAAYTQVKQSMLYIDNLCEFIRLAIEQKCHGIFMPQDEKAVSALDIMNAIAKGLGKKLRISRLLAFVVYLGRFFPLIQKAYGGVEYDTRLSNIEEMNYVVVPFEEAMKRTIN</sequence>
<dbReference type="InterPro" id="IPR001509">
    <property type="entry name" value="Epimerase_deHydtase"/>
</dbReference>
<dbReference type="Pfam" id="PF01370">
    <property type="entry name" value="Epimerase"/>
    <property type="match status" value="1"/>
</dbReference>
<evidence type="ECO:0000313" key="2">
    <source>
        <dbReference type="EMBL" id="MTV00333.1"/>
    </source>
</evidence>
<dbReference type="EMBL" id="WNDD01000001">
    <property type="protein sequence ID" value="MTV00333.1"/>
    <property type="molecule type" value="Genomic_DNA"/>
</dbReference>
<comment type="caution">
    <text evidence="3">The sequence shown here is derived from an EMBL/GenBank/DDBJ whole genome shotgun (WGS) entry which is preliminary data.</text>
</comment>
<dbReference type="RefSeq" id="WP_122204524.1">
    <property type="nucleotide sequence ID" value="NZ_JADMOA010000008.1"/>
</dbReference>
<protein>
    <submittedName>
        <fullName evidence="3">NAD-dependent epimerase/dehydratase family protein</fullName>
    </submittedName>
</protein>
<reference evidence="2 5" key="2">
    <citation type="journal article" date="2019" name="Nat. Med.">
        <title>A library of human gut bacterial isolates paired with longitudinal multiomics data enables mechanistic microbiome research.</title>
        <authorList>
            <person name="Poyet M."/>
            <person name="Groussin M."/>
            <person name="Gibbons S.M."/>
            <person name="Avila-Pacheco J."/>
            <person name="Jiang X."/>
            <person name="Kearney S.M."/>
            <person name="Perrotta A.R."/>
            <person name="Berdy B."/>
            <person name="Zhao S."/>
            <person name="Lieberman T.D."/>
            <person name="Swanson P.K."/>
            <person name="Smith M."/>
            <person name="Roesemann S."/>
            <person name="Alexander J.E."/>
            <person name="Rich S.A."/>
            <person name="Livny J."/>
            <person name="Vlamakis H."/>
            <person name="Clish C."/>
            <person name="Bullock K."/>
            <person name="Deik A."/>
            <person name="Scott J."/>
            <person name="Pierce K.A."/>
            <person name="Xavier R.J."/>
            <person name="Alm E.J."/>
        </authorList>
    </citation>
    <scope>NUCLEOTIDE SEQUENCE [LARGE SCALE GENOMIC DNA]</scope>
    <source>
        <strain evidence="2 5">BIOML-A11</strain>
    </source>
</reference>
<dbReference type="SUPFAM" id="SSF51735">
    <property type="entry name" value="NAD(P)-binding Rossmann-fold domains"/>
    <property type="match status" value="1"/>
</dbReference>
<name>A0A414BWZ0_9BACT</name>
<dbReference type="InterPro" id="IPR036291">
    <property type="entry name" value="NAD(P)-bd_dom_sf"/>
</dbReference>
<evidence type="ECO:0000259" key="1">
    <source>
        <dbReference type="Pfam" id="PF01370"/>
    </source>
</evidence>
<accession>A0A414BWZ0</accession>
<dbReference type="PANTHER" id="PTHR43245">
    <property type="entry name" value="BIFUNCTIONAL POLYMYXIN RESISTANCE PROTEIN ARNA"/>
    <property type="match status" value="1"/>
</dbReference>
<feature type="domain" description="NAD-dependent epimerase/dehydratase" evidence="1">
    <location>
        <begin position="3"/>
        <end position="202"/>
    </location>
</feature>
<dbReference type="Proteomes" id="UP000286260">
    <property type="component" value="Unassembled WGS sequence"/>
</dbReference>
<gene>
    <name evidence="3" type="ORF">DW828_11440</name>
    <name evidence="2" type="ORF">GME02_01345</name>
</gene>
<reference evidence="3 4" key="1">
    <citation type="submission" date="2018-08" db="EMBL/GenBank/DDBJ databases">
        <title>A genome reference for cultivated species of the human gut microbiota.</title>
        <authorList>
            <person name="Zou Y."/>
            <person name="Xue W."/>
            <person name="Luo G."/>
        </authorList>
    </citation>
    <scope>NUCLEOTIDE SEQUENCE [LARGE SCALE GENOMIC DNA]</scope>
    <source>
        <strain evidence="3 4">AM34-17</strain>
    </source>
</reference>
<dbReference type="AlphaFoldDB" id="A0A414BWZ0"/>
<evidence type="ECO:0000313" key="4">
    <source>
        <dbReference type="Proteomes" id="UP000286260"/>
    </source>
</evidence>
<dbReference type="PANTHER" id="PTHR43245:SF58">
    <property type="entry name" value="BLL5923 PROTEIN"/>
    <property type="match status" value="1"/>
</dbReference>
<evidence type="ECO:0000313" key="3">
    <source>
        <dbReference type="EMBL" id="RHC84131.1"/>
    </source>
</evidence>